<protein>
    <submittedName>
        <fullName evidence="1">Uncharacterized protein</fullName>
    </submittedName>
</protein>
<accession>E8V3N7</accession>
<dbReference type="SUPFAM" id="SSF81301">
    <property type="entry name" value="Nucleotidyltransferase"/>
    <property type="match status" value="1"/>
</dbReference>
<gene>
    <name evidence="1" type="ordered locus">AciPR4_3975</name>
</gene>
<dbReference type="eggNOG" id="COG4914">
    <property type="taxonomic scope" value="Bacteria"/>
</dbReference>
<organism evidence="1 2">
    <name type="scientific">Terriglobus saanensis (strain ATCC BAA-1853 / DSM 23119 / SP1PR4)</name>
    <dbReference type="NCBI Taxonomy" id="401053"/>
    <lineage>
        <taxon>Bacteria</taxon>
        <taxon>Pseudomonadati</taxon>
        <taxon>Acidobacteriota</taxon>
        <taxon>Terriglobia</taxon>
        <taxon>Terriglobales</taxon>
        <taxon>Acidobacteriaceae</taxon>
        <taxon>Terriglobus</taxon>
    </lineage>
</organism>
<reference evidence="1 2" key="1">
    <citation type="journal article" date="2012" name="Stand. Genomic Sci.">
        <title>Complete genome sequence of Terriglobus saanensis type strain SP1PR4(T), an Acidobacteria from tundra soil.</title>
        <authorList>
            <person name="Rawat S.R."/>
            <person name="Mannisto M.K."/>
            <person name="Starovoytov V."/>
            <person name="Goodwin L."/>
            <person name="Nolan M."/>
            <person name="Hauser L."/>
            <person name="Land M."/>
            <person name="Davenport K.W."/>
            <person name="Woyke T."/>
            <person name="Haggblom M.M."/>
        </authorList>
    </citation>
    <scope>NUCLEOTIDE SEQUENCE</scope>
    <source>
        <strain evidence="2">ATCC BAA-1853 / DSM 23119 / SP1PR4</strain>
    </source>
</reference>
<dbReference type="Proteomes" id="UP000006844">
    <property type="component" value="Chromosome"/>
</dbReference>
<proteinExistence type="predicted"/>
<sequence length="152" mass="17148">MDKDFKELLSLLNEEYVRYLVVGGYAVNVYSQPRATKDLDILISNDRENAEKTYRALIRFGAPLAEIQVSDFEDPDIVYHMGQPPLRVDILKAIDGVLFEQAWESRVPCEIDGELTAFYIGSDALIQNKLASGRLRDLADVEAIRAARKARA</sequence>
<dbReference type="Gene3D" id="3.30.460.40">
    <property type="match status" value="1"/>
</dbReference>
<evidence type="ECO:0000313" key="2">
    <source>
        <dbReference type="Proteomes" id="UP000006844"/>
    </source>
</evidence>
<dbReference type="HOGENOM" id="CLU_120522_2_0_0"/>
<name>E8V3N7_TERSS</name>
<keyword evidence="2" id="KW-1185">Reference proteome</keyword>
<dbReference type="STRING" id="401053.AciPR4_3975"/>
<dbReference type="AlphaFoldDB" id="E8V3N7"/>
<dbReference type="EMBL" id="CP002467">
    <property type="protein sequence ID" value="ADV84724.1"/>
    <property type="molecule type" value="Genomic_DNA"/>
</dbReference>
<evidence type="ECO:0000313" key="1">
    <source>
        <dbReference type="EMBL" id="ADV84724.1"/>
    </source>
</evidence>
<dbReference type="KEGG" id="tsa:AciPR4_3975"/>
<dbReference type="OrthoDB" id="121150at2"/>
<dbReference type="InterPro" id="IPR043519">
    <property type="entry name" value="NT_sf"/>
</dbReference>